<evidence type="ECO:0000313" key="3">
    <source>
        <dbReference type="Proteomes" id="UP000265798"/>
    </source>
</evidence>
<protein>
    <submittedName>
        <fullName evidence="2">Uncharacterized protein</fullName>
    </submittedName>
</protein>
<gene>
    <name evidence="2" type="ORF">DLM75_17960</name>
</gene>
<accession>A0A396Z136</accession>
<keyword evidence="1" id="KW-0732">Signal</keyword>
<dbReference type="AlphaFoldDB" id="A0A396Z136"/>
<comment type="caution">
    <text evidence="2">The sequence shown here is derived from an EMBL/GenBank/DDBJ whole genome shotgun (WGS) entry which is preliminary data.</text>
</comment>
<evidence type="ECO:0000256" key="1">
    <source>
        <dbReference type="SAM" id="SignalP"/>
    </source>
</evidence>
<dbReference type="Proteomes" id="UP000265798">
    <property type="component" value="Unassembled WGS sequence"/>
</dbReference>
<name>A0A396Z136_9LEPT</name>
<evidence type="ECO:0000313" key="2">
    <source>
        <dbReference type="EMBL" id="RHX87378.1"/>
    </source>
</evidence>
<feature type="chain" id="PRO_5017244174" evidence="1">
    <location>
        <begin position="23"/>
        <end position="114"/>
    </location>
</feature>
<proteinExistence type="predicted"/>
<sequence>MNRFYLLLTLSSLSISFSPLFSGEFEGIYTVGNRECRVTPIRMAFEVICKPSNKRKIFFYQGEDKEKRIFRTDDGDSSDFFVFDDLSFQSGVFIGNDGIRRKVKKRNSFRSDQF</sequence>
<reference evidence="3" key="1">
    <citation type="submission" date="2018-05" db="EMBL/GenBank/DDBJ databases">
        <title>Leptospira yasudae sp. nov. and Leptospira stimsonii sp. nov., two pathogenic species of the genus Leptospira isolated from environmental sources.</title>
        <authorList>
            <person name="Casanovas-Massana A."/>
            <person name="Hamond C."/>
            <person name="Santos L.A."/>
            <person name="Hacker K.P."/>
            <person name="Balassiano I."/>
            <person name="Medeiros M.A."/>
            <person name="Reis M.G."/>
            <person name="Ko A.I."/>
            <person name="Wunder E.A."/>
        </authorList>
    </citation>
    <scope>NUCLEOTIDE SEQUENCE [LARGE SCALE GENOMIC DNA]</scope>
    <source>
        <strain evidence="3">Yale</strain>
    </source>
</reference>
<dbReference type="EMBL" id="QHCT01000005">
    <property type="protein sequence ID" value="RHX87378.1"/>
    <property type="molecule type" value="Genomic_DNA"/>
</dbReference>
<feature type="signal peptide" evidence="1">
    <location>
        <begin position="1"/>
        <end position="22"/>
    </location>
</feature>
<organism evidence="2 3">
    <name type="scientific">Leptospira stimsonii</name>
    <dbReference type="NCBI Taxonomy" id="2202203"/>
    <lineage>
        <taxon>Bacteria</taxon>
        <taxon>Pseudomonadati</taxon>
        <taxon>Spirochaetota</taxon>
        <taxon>Spirochaetia</taxon>
        <taxon>Leptospirales</taxon>
        <taxon>Leptospiraceae</taxon>
        <taxon>Leptospira</taxon>
    </lineage>
</organism>